<dbReference type="Proteomes" id="UP000029556">
    <property type="component" value="Unassembled WGS sequence"/>
</dbReference>
<protein>
    <submittedName>
        <fullName evidence="1">Uncharacterized protein</fullName>
    </submittedName>
</protein>
<evidence type="ECO:0000313" key="1">
    <source>
        <dbReference type="EMBL" id="KGF36291.1"/>
    </source>
</evidence>
<gene>
    <name evidence="1" type="ORF">HMPREF2137_02245</name>
</gene>
<dbReference type="AlphaFoldDB" id="A0A095ZPM3"/>
<accession>A0A095ZPM3</accession>
<proteinExistence type="predicted"/>
<organism evidence="1 2">
    <name type="scientific">Hoylesella buccalis DNF00853</name>
    <dbReference type="NCBI Taxonomy" id="1401074"/>
    <lineage>
        <taxon>Bacteria</taxon>
        <taxon>Pseudomonadati</taxon>
        <taxon>Bacteroidota</taxon>
        <taxon>Bacteroidia</taxon>
        <taxon>Bacteroidales</taxon>
        <taxon>Prevotellaceae</taxon>
        <taxon>Hoylesella</taxon>
    </lineage>
</organism>
<comment type="caution">
    <text evidence="1">The sequence shown here is derived from an EMBL/GenBank/DDBJ whole genome shotgun (WGS) entry which is preliminary data.</text>
</comment>
<reference evidence="1 2" key="1">
    <citation type="submission" date="2014-07" db="EMBL/GenBank/DDBJ databases">
        <authorList>
            <person name="McCorrison J."/>
            <person name="Sanka R."/>
            <person name="Torralba M."/>
            <person name="Gillis M."/>
            <person name="Haft D.H."/>
            <person name="Methe B."/>
            <person name="Sutton G."/>
            <person name="Nelson K.E."/>
        </authorList>
    </citation>
    <scope>NUCLEOTIDE SEQUENCE [LARGE SCALE GENOMIC DNA]</scope>
    <source>
        <strain evidence="1 2">DNF00853</strain>
    </source>
</reference>
<dbReference type="EMBL" id="JRNN01000028">
    <property type="protein sequence ID" value="KGF36291.1"/>
    <property type="molecule type" value="Genomic_DNA"/>
</dbReference>
<evidence type="ECO:0000313" key="2">
    <source>
        <dbReference type="Proteomes" id="UP000029556"/>
    </source>
</evidence>
<sequence>MRLRTHLIQLITECSDCQHTNLSPGPKKQAFPPPLSHNTTILFKAIGFEQQMIVFGNKQPF</sequence>
<name>A0A095ZPM3_9BACT</name>